<reference evidence="2 3" key="1">
    <citation type="submission" date="2017-05" db="EMBL/GenBank/DDBJ databases">
        <title>The complete genome sequence of Deinococcus ficus isolated from the rhizosphere of the Ficus religiosa L. in Taiwan.</title>
        <authorList>
            <person name="Wu K.-M."/>
            <person name="Liao T.-L."/>
            <person name="Liu Y.-M."/>
            <person name="Young C.-C."/>
            <person name="Tsai S.-F."/>
        </authorList>
    </citation>
    <scope>NUCLEOTIDE SEQUENCE [LARGE SCALE GENOMIC DNA]</scope>
    <source>
        <strain evidence="2 3">CC-FR2-10</strain>
        <plasmid evidence="3">pdfi3</plasmid>
    </source>
</reference>
<keyword evidence="2" id="KW-0614">Plasmid</keyword>
<protein>
    <recommendedName>
        <fullName evidence="1">Knr4/Smi1-like domain-containing protein</fullName>
    </recommendedName>
</protein>
<dbReference type="InterPro" id="IPR037883">
    <property type="entry name" value="Knr4/Smi1-like_sf"/>
</dbReference>
<evidence type="ECO:0000313" key="2">
    <source>
        <dbReference type="EMBL" id="ASN83345.1"/>
    </source>
</evidence>
<evidence type="ECO:0000313" key="3">
    <source>
        <dbReference type="Proteomes" id="UP000259030"/>
    </source>
</evidence>
<dbReference type="RefSeq" id="WP_027462784.1">
    <property type="nucleotide sequence ID" value="NZ_CP021084.1"/>
</dbReference>
<dbReference type="Proteomes" id="UP000259030">
    <property type="component" value="Plasmid pDFI3"/>
</dbReference>
<feature type="domain" description="Knr4/Smi1-like" evidence="1">
    <location>
        <begin position="23"/>
        <end position="136"/>
    </location>
</feature>
<geneLocation type="plasmid" evidence="3">
    <name>pdfi3</name>
</geneLocation>
<organism evidence="2 3">
    <name type="scientific">Deinococcus ficus</name>
    <dbReference type="NCBI Taxonomy" id="317577"/>
    <lineage>
        <taxon>Bacteria</taxon>
        <taxon>Thermotogati</taxon>
        <taxon>Deinococcota</taxon>
        <taxon>Deinococci</taxon>
        <taxon>Deinococcales</taxon>
        <taxon>Deinococcaceae</taxon>
        <taxon>Deinococcus</taxon>
    </lineage>
</organism>
<dbReference type="EMBL" id="CP021084">
    <property type="protein sequence ID" value="ASN83345.1"/>
    <property type="molecule type" value="Genomic_DNA"/>
</dbReference>
<dbReference type="SMART" id="SM00860">
    <property type="entry name" value="SMI1_KNR4"/>
    <property type="match status" value="1"/>
</dbReference>
<name>A0A221T377_9DEIO</name>
<dbReference type="Gene3D" id="3.40.1580.10">
    <property type="entry name" value="SMI1/KNR4-like"/>
    <property type="match status" value="1"/>
</dbReference>
<dbReference type="AlphaFoldDB" id="A0A221T377"/>
<dbReference type="Pfam" id="PF14567">
    <property type="entry name" value="SUKH_5"/>
    <property type="match status" value="1"/>
</dbReference>
<gene>
    <name evidence="2" type="ORF">DFI_19295</name>
</gene>
<keyword evidence="3" id="KW-1185">Reference proteome</keyword>
<evidence type="ECO:0000259" key="1">
    <source>
        <dbReference type="SMART" id="SM00860"/>
    </source>
</evidence>
<dbReference type="InterPro" id="IPR018958">
    <property type="entry name" value="Knr4/Smi1-like_dom"/>
</dbReference>
<dbReference type="KEGG" id="dfc:DFI_19295"/>
<dbReference type="SUPFAM" id="SSF160631">
    <property type="entry name" value="SMI1/KNR4-like"/>
    <property type="match status" value="1"/>
</dbReference>
<accession>A0A221T377</accession>
<sequence>MRQDEVFQRVRDAADETPVTPPLPTAEDVRAAQEALGVTFPPSYAACLQELSTLSVGRYELLLPKSEWPYLNLLPKVSELRTIGLPTTFVPFVIDNGDAFCFDVRSPGPEYAVVLWAHDDGTVIEHFPDFLSWVEERWLPTAQHVDDDEDE</sequence>
<proteinExistence type="predicted"/>